<reference evidence="2" key="2">
    <citation type="submission" date="2019-11" db="EMBL/GenBank/DDBJ databases">
        <authorList>
            <person name="January G."/>
            <person name="Bunk B."/>
        </authorList>
    </citation>
    <scope>NUCLEOTIDE SEQUENCE</scope>
    <source>
        <strain evidence="2">3.6</strain>
    </source>
</reference>
<accession>A0A1N6M997</accession>
<dbReference type="EMBL" id="FSSB01000024">
    <property type="protein sequence ID" value="SIO96018.1"/>
    <property type="molecule type" value="Genomic_DNA"/>
</dbReference>
<dbReference type="AlphaFoldDB" id="A0A1N6M997"/>
<organism evidence="3 4">
    <name type="scientific">Vibrio spartinae</name>
    <dbReference type="NCBI Taxonomy" id="1918945"/>
    <lineage>
        <taxon>Bacteria</taxon>
        <taxon>Pseudomonadati</taxon>
        <taxon>Pseudomonadota</taxon>
        <taxon>Gammaproteobacteria</taxon>
        <taxon>Vibrionales</taxon>
        <taxon>Vibrionaceae</taxon>
        <taxon>Vibrio</taxon>
    </lineage>
</organism>
<feature type="compositionally biased region" description="Polar residues" evidence="1">
    <location>
        <begin position="70"/>
        <end position="82"/>
    </location>
</feature>
<evidence type="ECO:0000313" key="4">
    <source>
        <dbReference type="Proteomes" id="UP000184774"/>
    </source>
</evidence>
<keyword evidence="5" id="KW-1185">Reference proteome</keyword>
<dbReference type="Proteomes" id="UP000184774">
    <property type="component" value="Unassembled WGS sequence"/>
</dbReference>
<dbReference type="Proteomes" id="UP000515264">
    <property type="component" value="Chromosome 1"/>
</dbReference>
<reference evidence="2 5" key="3">
    <citation type="journal article" date="2020" name="J. Nat. Prod.">
        <title>Genomics-Metabolomics Profiling Disclosed Marine Vibrio spartinae 3.6 as a Producer of a New Branched Side Chain Prodigiosin.</title>
        <authorList>
            <person name="Vitale G.A."/>
            <person name="Sciarretta M."/>
            <person name="Palma Esposito F."/>
            <person name="January G.G."/>
            <person name="Giaccio M."/>
            <person name="Bunk B."/>
            <person name="Sproer C."/>
            <person name="Bajerski F."/>
            <person name="Power D."/>
            <person name="Festa C."/>
            <person name="Monti M.C."/>
            <person name="D'Auria M.V."/>
            <person name="de Pascale D."/>
        </authorList>
    </citation>
    <scope>NUCLEOTIDE SEQUENCE [LARGE SCALE GENOMIC DNA]</scope>
    <source>
        <strain evidence="2 5">3.6</strain>
    </source>
</reference>
<sequence>MLDLISEIVSVVIIYVYLSGYPPQTDLLIDVRAVSVKNKHTTAKLVVPKKQTPTRRVGTLPAHASDFLRTSQQALNRNTAKSASCDDEKQR</sequence>
<reference evidence="3 4" key="1">
    <citation type="submission" date="2016-12" db="EMBL/GenBank/DDBJ databases">
        <authorList>
            <person name="Song W.-J."/>
            <person name="Kurnit D.M."/>
        </authorList>
    </citation>
    <scope>NUCLEOTIDE SEQUENCE [LARGE SCALE GENOMIC DNA]</scope>
    <source>
        <strain evidence="3 4">CECT 9026</strain>
    </source>
</reference>
<name>A0A1N6M997_9VIBR</name>
<evidence type="ECO:0000313" key="5">
    <source>
        <dbReference type="Proteomes" id="UP000515264"/>
    </source>
</evidence>
<protein>
    <submittedName>
        <fullName evidence="3">Uncharacterized protein</fullName>
    </submittedName>
</protein>
<feature type="region of interest" description="Disordered" evidence="1">
    <location>
        <begin position="70"/>
        <end position="91"/>
    </location>
</feature>
<proteinExistence type="predicted"/>
<evidence type="ECO:0000256" key="1">
    <source>
        <dbReference type="SAM" id="MobiDB-lite"/>
    </source>
</evidence>
<gene>
    <name evidence="3" type="ORF">VSP9026_03774</name>
    <name evidence="2" type="ORF">Vspart_01065</name>
</gene>
<dbReference type="EMBL" id="CP046268">
    <property type="protein sequence ID" value="QMV13820.1"/>
    <property type="molecule type" value="Genomic_DNA"/>
</dbReference>
<evidence type="ECO:0000313" key="2">
    <source>
        <dbReference type="EMBL" id="QMV13820.1"/>
    </source>
</evidence>
<evidence type="ECO:0000313" key="3">
    <source>
        <dbReference type="EMBL" id="SIO96018.1"/>
    </source>
</evidence>